<proteinExistence type="predicted"/>
<dbReference type="AlphaFoldDB" id="A0A381RAN5"/>
<protein>
    <submittedName>
        <fullName evidence="1">Uncharacterized protein</fullName>
    </submittedName>
</protein>
<name>A0A381RAN5_9ZZZZ</name>
<dbReference type="EMBL" id="UINC01001705">
    <property type="protein sequence ID" value="SUZ86917.1"/>
    <property type="molecule type" value="Genomic_DNA"/>
</dbReference>
<evidence type="ECO:0000313" key="1">
    <source>
        <dbReference type="EMBL" id="SUZ86917.1"/>
    </source>
</evidence>
<gene>
    <name evidence="1" type="ORF">METZ01_LOCUS39771</name>
</gene>
<reference evidence="1" key="1">
    <citation type="submission" date="2018-05" db="EMBL/GenBank/DDBJ databases">
        <authorList>
            <person name="Lanie J.A."/>
            <person name="Ng W.-L."/>
            <person name="Kazmierczak K.M."/>
            <person name="Andrzejewski T.M."/>
            <person name="Davidsen T.M."/>
            <person name="Wayne K.J."/>
            <person name="Tettelin H."/>
            <person name="Glass J.I."/>
            <person name="Rusch D."/>
            <person name="Podicherti R."/>
            <person name="Tsui H.-C.T."/>
            <person name="Winkler M.E."/>
        </authorList>
    </citation>
    <scope>NUCLEOTIDE SEQUENCE</scope>
</reference>
<dbReference type="AntiFam" id="ANF00012">
    <property type="entry name" value="tRNA translation"/>
</dbReference>
<accession>A0A381RAN5</accession>
<organism evidence="1">
    <name type="scientific">marine metagenome</name>
    <dbReference type="NCBI Taxonomy" id="408172"/>
    <lineage>
        <taxon>unclassified sequences</taxon>
        <taxon>metagenomes</taxon>
        <taxon>ecological metagenomes</taxon>
    </lineage>
</organism>
<sequence length="28" mass="3298">ANEPGGSRTHDLRIKSPLLYQLSYRLRR</sequence>
<feature type="non-terminal residue" evidence="1">
    <location>
        <position position="1"/>
    </location>
</feature>